<proteinExistence type="predicted"/>
<name>A0ABW7ZB02_9ACTN</name>
<dbReference type="EMBL" id="JBITGY010000019">
    <property type="protein sequence ID" value="MFI6505357.1"/>
    <property type="molecule type" value="Genomic_DNA"/>
</dbReference>
<dbReference type="InterPro" id="IPR045592">
    <property type="entry name" value="DUF6461"/>
</dbReference>
<evidence type="ECO:0000313" key="1">
    <source>
        <dbReference type="EMBL" id="MFI6505357.1"/>
    </source>
</evidence>
<comment type="caution">
    <text evidence="1">The sequence shown here is derived from an EMBL/GenBank/DDBJ whole genome shotgun (WGS) entry which is preliminary data.</text>
</comment>
<reference evidence="1 2" key="1">
    <citation type="submission" date="2024-10" db="EMBL/GenBank/DDBJ databases">
        <title>The Natural Products Discovery Center: Release of the First 8490 Sequenced Strains for Exploring Actinobacteria Biosynthetic Diversity.</title>
        <authorList>
            <person name="Kalkreuter E."/>
            <person name="Kautsar S.A."/>
            <person name="Yang D."/>
            <person name="Bader C.D."/>
            <person name="Teijaro C.N."/>
            <person name="Fluegel L."/>
            <person name="Davis C.M."/>
            <person name="Simpson J.R."/>
            <person name="Lauterbach L."/>
            <person name="Steele A.D."/>
            <person name="Gui C."/>
            <person name="Meng S."/>
            <person name="Li G."/>
            <person name="Viehrig K."/>
            <person name="Ye F."/>
            <person name="Su P."/>
            <person name="Kiefer A.F."/>
            <person name="Nichols A."/>
            <person name="Cepeda A.J."/>
            <person name="Yan W."/>
            <person name="Fan B."/>
            <person name="Jiang Y."/>
            <person name="Adhikari A."/>
            <person name="Zheng C.-J."/>
            <person name="Schuster L."/>
            <person name="Cowan T.M."/>
            <person name="Smanski M.J."/>
            <person name="Chevrette M.G."/>
            <person name="De Carvalho L.P.S."/>
            <person name="Shen B."/>
        </authorList>
    </citation>
    <scope>NUCLEOTIDE SEQUENCE [LARGE SCALE GENOMIC DNA]</scope>
    <source>
        <strain evidence="1 2">NPDC050545</strain>
    </source>
</reference>
<dbReference type="Pfam" id="PF20062">
    <property type="entry name" value="DUF6461"/>
    <property type="match status" value="1"/>
</dbReference>
<gene>
    <name evidence="1" type="ORF">ACIBG2_48810</name>
</gene>
<dbReference type="RefSeq" id="WP_397091486.1">
    <property type="nucleotide sequence ID" value="NZ_JBITGY010000019.1"/>
</dbReference>
<organism evidence="1 2">
    <name type="scientific">Nonomuraea typhae</name>
    <dbReference type="NCBI Taxonomy" id="2603600"/>
    <lineage>
        <taxon>Bacteria</taxon>
        <taxon>Bacillati</taxon>
        <taxon>Actinomycetota</taxon>
        <taxon>Actinomycetes</taxon>
        <taxon>Streptosporangiales</taxon>
        <taxon>Streptosporangiaceae</taxon>
        <taxon>Nonomuraea</taxon>
    </lineage>
</organism>
<dbReference type="Proteomes" id="UP001612741">
    <property type="component" value="Unassembled WGS sequence"/>
</dbReference>
<sequence length="381" mass="42201">MSELRRHYADARLYLPEQASVAWIRNSDFDGVVRALGGDPAWVYPATWDEIEGAAWELIEDEDQALVLAARHGSWTVVLDVACGRLTGLVDQLSVPGEALALQWTVNNVATVAYGRDGELIGRFDPADLDTVNPPSGREWLAGLPVTLEEWRQGWRASALALGEELSGVRVDREWLARRHLCVPLGSVPAPREQKTFRVRDWLRPTLEGDARLLAIAADPRPERQHEIIQIAVELAQRVWPMSGDAEQQALQVIAGKVRDERSAQIGGLLEAAARRIRTRLEEATARVQAEVGEERGPAYVPSVPDVDLMMRFSADPETGRLHRELQPIEILAQALDPDLNAAAIKTSSMLTGKWIPPEESPLQAVLHQLAWYVATGEVDE</sequence>
<keyword evidence="2" id="KW-1185">Reference proteome</keyword>
<evidence type="ECO:0000313" key="2">
    <source>
        <dbReference type="Proteomes" id="UP001612741"/>
    </source>
</evidence>
<protein>
    <submittedName>
        <fullName evidence="1">DUF6461 domain-containing protein</fullName>
    </submittedName>
</protein>
<accession>A0ABW7ZB02</accession>